<dbReference type="AlphaFoldDB" id="X1ME74"/>
<gene>
    <name evidence="1" type="ORF">S06H3_18670</name>
</gene>
<reference evidence="1" key="1">
    <citation type="journal article" date="2014" name="Front. Microbiol.">
        <title>High frequency of phylogenetically diverse reductive dehalogenase-homologous genes in deep subseafloor sedimentary metagenomes.</title>
        <authorList>
            <person name="Kawai M."/>
            <person name="Futagami T."/>
            <person name="Toyoda A."/>
            <person name="Takaki Y."/>
            <person name="Nishi S."/>
            <person name="Hori S."/>
            <person name="Arai W."/>
            <person name="Tsubouchi T."/>
            <person name="Morono Y."/>
            <person name="Uchiyama I."/>
            <person name="Ito T."/>
            <person name="Fujiyama A."/>
            <person name="Inagaki F."/>
            <person name="Takami H."/>
        </authorList>
    </citation>
    <scope>NUCLEOTIDE SEQUENCE</scope>
    <source>
        <strain evidence="1">Expedition CK06-06</strain>
    </source>
</reference>
<comment type="caution">
    <text evidence="1">The sequence shown here is derived from an EMBL/GenBank/DDBJ whole genome shotgun (WGS) entry which is preliminary data.</text>
</comment>
<organism evidence="1">
    <name type="scientific">marine sediment metagenome</name>
    <dbReference type="NCBI Taxonomy" id="412755"/>
    <lineage>
        <taxon>unclassified sequences</taxon>
        <taxon>metagenomes</taxon>
        <taxon>ecological metagenomes</taxon>
    </lineage>
</organism>
<sequence>VVYYRMHSTENAFPEFYREAFIPDYGSYYYNVAKERFEKA</sequence>
<evidence type="ECO:0000313" key="1">
    <source>
        <dbReference type="EMBL" id="GAI16401.1"/>
    </source>
</evidence>
<dbReference type="EMBL" id="BARV01009471">
    <property type="protein sequence ID" value="GAI16401.1"/>
    <property type="molecule type" value="Genomic_DNA"/>
</dbReference>
<proteinExistence type="predicted"/>
<protein>
    <submittedName>
        <fullName evidence="1">Uncharacterized protein</fullName>
    </submittedName>
</protein>
<accession>X1ME74</accession>
<feature type="non-terminal residue" evidence="1">
    <location>
        <position position="1"/>
    </location>
</feature>
<name>X1ME74_9ZZZZ</name>